<keyword evidence="1" id="KW-0812">Transmembrane</keyword>
<keyword evidence="1" id="KW-1133">Transmembrane helix</keyword>
<protein>
    <submittedName>
        <fullName evidence="2">Uncharacterized protein</fullName>
    </submittedName>
</protein>
<proteinExistence type="predicted"/>
<dbReference type="AlphaFoldDB" id="A0ABD4EF20"/>
<evidence type="ECO:0000313" key="3">
    <source>
        <dbReference type="Proteomes" id="UP000070063"/>
    </source>
</evidence>
<dbReference type="EMBL" id="LRQI01000060">
    <property type="protein sequence ID" value="KXA38030.1"/>
    <property type="molecule type" value="Genomic_DNA"/>
</dbReference>
<dbReference type="Proteomes" id="UP000070063">
    <property type="component" value="Unassembled WGS sequence"/>
</dbReference>
<comment type="caution">
    <text evidence="2">The sequence shown here is derived from an EMBL/GenBank/DDBJ whole genome shotgun (WGS) entry which is preliminary data.</text>
</comment>
<keyword evidence="1" id="KW-0472">Membrane</keyword>
<feature type="transmembrane region" description="Helical" evidence="1">
    <location>
        <begin position="21"/>
        <end position="39"/>
    </location>
</feature>
<name>A0ABD4EF20_STALU</name>
<accession>A0ABD4EF20</accession>
<reference evidence="2 3" key="1">
    <citation type="submission" date="2016-01" db="EMBL/GenBank/DDBJ databases">
        <authorList>
            <person name="Mitreva M."/>
            <person name="Pepin K.H."/>
            <person name="Mihindukulasuriya K.A."/>
            <person name="Fulton R."/>
            <person name="Fronick C."/>
            <person name="O'Laughlin M."/>
            <person name="Miner T."/>
            <person name="Herter B."/>
            <person name="Rosa B.A."/>
            <person name="Cordes M."/>
            <person name="Tomlinson C."/>
            <person name="Wollam A."/>
            <person name="Palsikar V.B."/>
            <person name="Mardis E.R."/>
            <person name="Wilson R.K."/>
        </authorList>
    </citation>
    <scope>NUCLEOTIDE SEQUENCE [LARGE SCALE GENOMIC DNA]</scope>
    <source>
        <strain evidence="2 3">MJR7738</strain>
    </source>
</reference>
<sequence>MARGHNKRPKRKLKFKTPHTYALLMIIITIAWIMTFIIPSRV</sequence>
<gene>
    <name evidence="2" type="ORF">HMPREF3225_01382</name>
</gene>
<organism evidence="2 3">
    <name type="scientific">Staphylococcus lugdunensis</name>
    <dbReference type="NCBI Taxonomy" id="28035"/>
    <lineage>
        <taxon>Bacteria</taxon>
        <taxon>Bacillati</taxon>
        <taxon>Bacillota</taxon>
        <taxon>Bacilli</taxon>
        <taxon>Bacillales</taxon>
        <taxon>Staphylococcaceae</taxon>
        <taxon>Staphylococcus</taxon>
    </lineage>
</organism>
<evidence type="ECO:0000313" key="2">
    <source>
        <dbReference type="EMBL" id="KXA38030.1"/>
    </source>
</evidence>
<evidence type="ECO:0000256" key="1">
    <source>
        <dbReference type="SAM" id="Phobius"/>
    </source>
</evidence>